<proteinExistence type="predicted"/>
<sequence>EALIARQGVVMKQMQLNWRTLVGGTPGGYVDSSFGQSTELGENKPNSVVGTVGVYKLDSVDSTFGKTDSDLNAAQIAYWVEFGSQRLKSGQRKLPAFILRAMKFNPVQ</sequence>
<name>X1TGA4_9ZZZZ</name>
<accession>X1TGA4</accession>
<protein>
    <submittedName>
        <fullName evidence="1">Uncharacterized protein</fullName>
    </submittedName>
</protein>
<reference evidence="1" key="1">
    <citation type="journal article" date="2014" name="Front. Microbiol.">
        <title>High frequency of phylogenetically diverse reductive dehalogenase-homologous genes in deep subseafloor sedimentary metagenomes.</title>
        <authorList>
            <person name="Kawai M."/>
            <person name="Futagami T."/>
            <person name="Toyoda A."/>
            <person name="Takaki Y."/>
            <person name="Nishi S."/>
            <person name="Hori S."/>
            <person name="Arai W."/>
            <person name="Tsubouchi T."/>
            <person name="Morono Y."/>
            <person name="Uchiyama I."/>
            <person name="Ito T."/>
            <person name="Fujiyama A."/>
            <person name="Inagaki F."/>
            <person name="Takami H."/>
        </authorList>
    </citation>
    <scope>NUCLEOTIDE SEQUENCE</scope>
    <source>
        <strain evidence="1">Expedition CK06-06</strain>
    </source>
</reference>
<dbReference type="EMBL" id="BARW01020331">
    <property type="protein sequence ID" value="GAI90391.1"/>
    <property type="molecule type" value="Genomic_DNA"/>
</dbReference>
<comment type="caution">
    <text evidence="1">The sequence shown here is derived from an EMBL/GenBank/DDBJ whole genome shotgun (WGS) entry which is preliminary data.</text>
</comment>
<evidence type="ECO:0000313" key="1">
    <source>
        <dbReference type="EMBL" id="GAI90391.1"/>
    </source>
</evidence>
<organism evidence="1">
    <name type="scientific">marine sediment metagenome</name>
    <dbReference type="NCBI Taxonomy" id="412755"/>
    <lineage>
        <taxon>unclassified sequences</taxon>
        <taxon>metagenomes</taxon>
        <taxon>ecological metagenomes</taxon>
    </lineage>
</organism>
<dbReference type="AlphaFoldDB" id="X1TGA4"/>
<feature type="non-terminal residue" evidence="1">
    <location>
        <position position="1"/>
    </location>
</feature>
<gene>
    <name evidence="1" type="ORF">S12H4_34369</name>
</gene>